<feature type="transmembrane region" description="Helical" evidence="1">
    <location>
        <begin position="262"/>
        <end position="285"/>
    </location>
</feature>
<keyword evidence="1" id="KW-0812">Transmembrane</keyword>
<dbReference type="eggNOG" id="COG1216">
    <property type="taxonomic scope" value="Bacteria"/>
</dbReference>
<sequence>MSHPPISIIIPTHNRPHLLPRAVESALNQSYQDVEVIVVDDASQHRATLPDDPRLRIIFLEKNVGGAGARNIGTKAAKGRWITYLDDDDYLLPQMVELSLSTLEKTTVNPPVALISGLQKVDETGKVIAKRIPPTLCPQGDHFFLETPEPGRSFHTKQTLVVERDLILKIGGWDETFRSRVHSELFLRLNPQCTLIGLPKITYHLFSHSTDRVSGNYKLRQESFQRLIKKHEEIFSSHPKMFAEFVYKHAVKSYKMQQKKAAFIHLIWALKLHPPHIFLLIYYSIFHPFSTRFQKQFLTVSNSS</sequence>
<dbReference type="PANTHER" id="PTHR43685">
    <property type="entry name" value="GLYCOSYLTRANSFERASE"/>
    <property type="match status" value="1"/>
</dbReference>
<keyword evidence="1" id="KW-1133">Transmembrane helix</keyword>
<accession>A3IKY5</accession>
<organism evidence="3 4">
    <name type="scientific">Crocosphaera chwakensis CCY0110</name>
    <dbReference type="NCBI Taxonomy" id="391612"/>
    <lineage>
        <taxon>Bacteria</taxon>
        <taxon>Bacillati</taxon>
        <taxon>Cyanobacteriota</taxon>
        <taxon>Cyanophyceae</taxon>
        <taxon>Oscillatoriophycideae</taxon>
        <taxon>Chroococcales</taxon>
        <taxon>Aphanothecaceae</taxon>
        <taxon>Crocosphaera</taxon>
        <taxon>Crocosphaera chwakensis</taxon>
    </lineage>
</organism>
<dbReference type="InterPro" id="IPR050834">
    <property type="entry name" value="Glycosyltransf_2"/>
</dbReference>
<dbReference type="AlphaFoldDB" id="A3IKY5"/>
<evidence type="ECO:0000256" key="1">
    <source>
        <dbReference type="SAM" id="Phobius"/>
    </source>
</evidence>
<dbReference type="Gene3D" id="3.90.550.10">
    <property type="entry name" value="Spore Coat Polysaccharide Biosynthesis Protein SpsA, Chain A"/>
    <property type="match status" value="1"/>
</dbReference>
<feature type="domain" description="Glycosyltransferase 2-like" evidence="2">
    <location>
        <begin position="7"/>
        <end position="106"/>
    </location>
</feature>
<dbReference type="Proteomes" id="UP000003781">
    <property type="component" value="Unassembled WGS sequence"/>
</dbReference>
<evidence type="ECO:0000313" key="4">
    <source>
        <dbReference type="Proteomes" id="UP000003781"/>
    </source>
</evidence>
<dbReference type="InterPro" id="IPR029044">
    <property type="entry name" value="Nucleotide-diphossugar_trans"/>
</dbReference>
<dbReference type="OrthoDB" id="9802649at2"/>
<evidence type="ECO:0000259" key="2">
    <source>
        <dbReference type="Pfam" id="PF00535"/>
    </source>
</evidence>
<proteinExistence type="predicted"/>
<keyword evidence="4" id="KW-1185">Reference proteome</keyword>
<dbReference type="Pfam" id="PF00535">
    <property type="entry name" value="Glycos_transf_2"/>
    <property type="match status" value="1"/>
</dbReference>
<dbReference type="SUPFAM" id="SSF53448">
    <property type="entry name" value="Nucleotide-diphospho-sugar transferases"/>
    <property type="match status" value="1"/>
</dbReference>
<comment type="caution">
    <text evidence="3">The sequence shown here is derived from an EMBL/GenBank/DDBJ whole genome shotgun (WGS) entry which is preliminary data.</text>
</comment>
<name>A3IKY5_9CHRO</name>
<dbReference type="PANTHER" id="PTHR43685:SF2">
    <property type="entry name" value="GLYCOSYLTRANSFERASE 2-LIKE DOMAIN-CONTAINING PROTEIN"/>
    <property type="match status" value="1"/>
</dbReference>
<dbReference type="InterPro" id="IPR001173">
    <property type="entry name" value="Glyco_trans_2-like"/>
</dbReference>
<evidence type="ECO:0000313" key="3">
    <source>
        <dbReference type="EMBL" id="EAZ92854.1"/>
    </source>
</evidence>
<dbReference type="EMBL" id="AAXW01000004">
    <property type="protein sequence ID" value="EAZ92854.1"/>
    <property type="molecule type" value="Genomic_DNA"/>
</dbReference>
<dbReference type="CDD" id="cd00761">
    <property type="entry name" value="Glyco_tranf_GTA_type"/>
    <property type="match status" value="1"/>
</dbReference>
<dbReference type="RefSeq" id="WP_008273998.1">
    <property type="nucleotide sequence ID" value="NZ_AAXW01000004.1"/>
</dbReference>
<protein>
    <recommendedName>
        <fullName evidence="2">Glycosyltransferase 2-like domain-containing protein</fullName>
    </recommendedName>
</protein>
<reference evidence="3 4" key="1">
    <citation type="submission" date="2007-03" db="EMBL/GenBank/DDBJ databases">
        <authorList>
            <person name="Stal L."/>
            <person name="Ferriera S."/>
            <person name="Johnson J."/>
            <person name="Kravitz S."/>
            <person name="Beeson K."/>
            <person name="Sutton G."/>
            <person name="Rogers Y.-H."/>
            <person name="Friedman R."/>
            <person name="Frazier M."/>
            <person name="Venter J.C."/>
        </authorList>
    </citation>
    <scope>NUCLEOTIDE SEQUENCE [LARGE SCALE GENOMIC DNA]</scope>
    <source>
        <strain evidence="3 4">CCY0110</strain>
    </source>
</reference>
<gene>
    <name evidence="3" type="ORF">CY0110_22197</name>
</gene>
<keyword evidence="1" id="KW-0472">Membrane</keyword>